<dbReference type="Proteomes" id="UP000257109">
    <property type="component" value="Unassembled WGS sequence"/>
</dbReference>
<dbReference type="AlphaFoldDB" id="A0A371EGU9"/>
<accession>A0A371EGU9</accession>
<name>A0A371EGU9_MUCPR</name>
<keyword evidence="2" id="KW-1185">Reference proteome</keyword>
<proteinExistence type="predicted"/>
<evidence type="ECO:0000313" key="2">
    <source>
        <dbReference type="Proteomes" id="UP000257109"/>
    </source>
</evidence>
<dbReference type="EMBL" id="QJKJ01013999">
    <property type="protein sequence ID" value="RDX65267.1"/>
    <property type="molecule type" value="Genomic_DNA"/>
</dbReference>
<comment type="caution">
    <text evidence="1">The sequence shown here is derived from an EMBL/GenBank/DDBJ whole genome shotgun (WGS) entry which is preliminary data.</text>
</comment>
<gene>
    <name evidence="1" type="ORF">CR513_56088</name>
</gene>
<protein>
    <submittedName>
        <fullName evidence="1">Uncharacterized protein</fullName>
    </submittedName>
</protein>
<organism evidence="1 2">
    <name type="scientific">Mucuna pruriens</name>
    <name type="common">Velvet bean</name>
    <name type="synonym">Dolichos pruriens</name>
    <dbReference type="NCBI Taxonomy" id="157652"/>
    <lineage>
        <taxon>Eukaryota</taxon>
        <taxon>Viridiplantae</taxon>
        <taxon>Streptophyta</taxon>
        <taxon>Embryophyta</taxon>
        <taxon>Tracheophyta</taxon>
        <taxon>Spermatophyta</taxon>
        <taxon>Magnoliopsida</taxon>
        <taxon>eudicotyledons</taxon>
        <taxon>Gunneridae</taxon>
        <taxon>Pentapetalae</taxon>
        <taxon>rosids</taxon>
        <taxon>fabids</taxon>
        <taxon>Fabales</taxon>
        <taxon>Fabaceae</taxon>
        <taxon>Papilionoideae</taxon>
        <taxon>50 kb inversion clade</taxon>
        <taxon>NPAAA clade</taxon>
        <taxon>indigoferoid/millettioid clade</taxon>
        <taxon>Phaseoleae</taxon>
        <taxon>Mucuna</taxon>
    </lineage>
</organism>
<feature type="non-terminal residue" evidence="1">
    <location>
        <position position="1"/>
    </location>
</feature>
<sequence>MLGTEKPKVVGNDRLENQRTLEDLILTVLANEGEPSLSAMVIVVDGGANEAKSMSFVCTQSKPSWIDLHRDHISSVSAESNLASAEMSQHFALRSSTNPLYAFDPEIELTLRRLRKIRNTTVNTSSSIDSVIDSDQFCTDNSVASSNIFTEPGQMENHDRTLKELATPDVVYQPWCIQYPQLEPA</sequence>
<evidence type="ECO:0000313" key="1">
    <source>
        <dbReference type="EMBL" id="RDX65267.1"/>
    </source>
</evidence>
<reference evidence="1" key="1">
    <citation type="submission" date="2018-05" db="EMBL/GenBank/DDBJ databases">
        <title>Draft genome of Mucuna pruriens seed.</title>
        <authorList>
            <person name="Nnadi N.E."/>
            <person name="Vos R."/>
            <person name="Hasami M.H."/>
            <person name="Devisetty U.K."/>
            <person name="Aguiy J.C."/>
        </authorList>
    </citation>
    <scope>NUCLEOTIDE SEQUENCE [LARGE SCALE GENOMIC DNA]</scope>
    <source>
        <strain evidence="1">JCA_2017</strain>
    </source>
</reference>